<proteinExistence type="predicted"/>
<sequence length="323" mass="32989">MAENLVKTQLYSHEGNANTPLAPNTLADAVAMNDVNGGASTVEAEIVALRQAVEAVVGKGQHFRGVVNSTSGLPTVNYKAGWLYSVQEAGTYAGNVCEVGDLIICIKDYASGSAANSDWAVLQANLDGAVTGPSASVAAHVVVFDGTSGKRIKDSGFTIAANVPANAKFTDTTYNAATDSADGLLTAALHKKLVGIETGADKTDADNVKAAGAFMTATNTADDIADGTTKVVMTAAERTKLTGIATGAEVNQNAFAKVKVGTTTLTATAKQDTLEIEAGEGVTITASGKKVTIKETYVDSCVVSSLDNVPANLRNGGLVILKS</sequence>
<name>A0A8S5MF39_9CAUD</name>
<dbReference type="EMBL" id="BK014892">
    <property type="protein sequence ID" value="DAD80953.1"/>
    <property type="molecule type" value="Genomic_DNA"/>
</dbReference>
<organism evidence="1">
    <name type="scientific">Podoviridae sp. ct9P15</name>
    <dbReference type="NCBI Taxonomy" id="2826543"/>
    <lineage>
        <taxon>Viruses</taxon>
        <taxon>Duplodnaviria</taxon>
        <taxon>Heunggongvirae</taxon>
        <taxon>Uroviricota</taxon>
        <taxon>Caudoviricetes</taxon>
    </lineage>
</organism>
<reference evidence="1" key="1">
    <citation type="journal article" date="2021" name="Proc. Natl. Acad. Sci. U.S.A.">
        <title>A Catalog of Tens of Thousands of Viruses from Human Metagenomes Reveals Hidden Associations with Chronic Diseases.</title>
        <authorList>
            <person name="Tisza M.J."/>
            <person name="Buck C.B."/>
        </authorList>
    </citation>
    <scope>NUCLEOTIDE SEQUENCE</scope>
    <source>
        <strain evidence="1">Ct9P15</strain>
    </source>
</reference>
<accession>A0A8S5MF39</accession>
<evidence type="ECO:0000313" key="1">
    <source>
        <dbReference type="EMBL" id="DAD80953.1"/>
    </source>
</evidence>
<protein>
    <submittedName>
        <fullName evidence="1">Uncharacterized protein</fullName>
    </submittedName>
</protein>